<feature type="modified residue" description="4-aspartylphosphate" evidence="2">
    <location>
        <position position="57"/>
    </location>
</feature>
<dbReference type="SUPFAM" id="SSF52172">
    <property type="entry name" value="CheY-like"/>
    <property type="match status" value="1"/>
</dbReference>
<dbReference type="InterPro" id="IPR050595">
    <property type="entry name" value="Bact_response_regulator"/>
</dbReference>
<reference evidence="5" key="1">
    <citation type="submission" date="2017-09" db="EMBL/GenBank/DDBJ databases">
        <title>Depth-based differentiation of microbial function through sediment-hosted aquifers and enrichment of novel symbionts in the deep terrestrial subsurface.</title>
        <authorList>
            <person name="Probst A.J."/>
            <person name="Ladd B."/>
            <person name="Jarett J.K."/>
            <person name="Geller-Mcgrath D.E."/>
            <person name="Sieber C.M.K."/>
            <person name="Emerson J.B."/>
            <person name="Anantharaman K."/>
            <person name="Thomas B.C."/>
            <person name="Malmstrom R."/>
            <person name="Stieglmeier M."/>
            <person name="Klingl A."/>
            <person name="Woyke T."/>
            <person name="Ryan C.M."/>
            <person name="Banfield J.F."/>
        </authorList>
    </citation>
    <scope>NUCLEOTIDE SEQUENCE [LARGE SCALE GENOMIC DNA]</scope>
</reference>
<proteinExistence type="predicted"/>
<name>A0A2H0TJP8_9BACT</name>
<evidence type="ECO:0000256" key="1">
    <source>
        <dbReference type="ARBA" id="ARBA00022553"/>
    </source>
</evidence>
<protein>
    <submittedName>
        <fullName evidence="4">Response regulator</fullName>
    </submittedName>
</protein>
<dbReference type="InterPro" id="IPR011006">
    <property type="entry name" value="CheY-like_superfamily"/>
</dbReference>
<evidence type="ECO:0000256" key="2">
    <source>
        <dbReference type="PROSITE-ProRule" id="PRU00169"/>
    </source>
</evidence>
<evidence type="ECO:0000313" key="5">
    <source>
        <dbReference type="Proteomes" id="UP000228909"/>
    </source>
</evidence>
<dbReference type="PANTHER" id="PTHR44591:SF3">
    <property type="entry name" value="RESPONSE REGULATORY DOMAIN-CONTAINING PROTEIN"/>
    <property type="match status" value="1"/>
</dbReference>
<sequence length="130" mass="14718">MKSILLIEDDPFLIDIYTTKFREAGFNVEVATDGEQGLRKLADSGPEGKKFDLLVLDIVLPQIDGWEILEKIGNWKLEIGNLRDLKIVVLSNLGQKEDVEKAFNMGATKYLIKAHYTPTEVVEEIKQVLE</sequence>
<dbReference type="Pfam" id="PF00072">
    <property type="entry name" value="Response_reg"/>
    <property type="match status" value="1"/>
</dbReference>
<gene>
    <name evidence="4" type="ORF">COU43_00710</name>
</gene>
<dbReference type="Proteomes" id="UP000228909">
    <property type="component" value="Unassembled WGS sequence"/>
</dbReference>
<dbReference type="CDD" id="cd00156">
    <property type="entry name" value="REC"/>
    <property type="match status" value="1"/>
</dbReference>
<dbReference type="PANTHER" id="PTHR44591">
    <property type="entry name" value="STRESS RESPONSE REGULATOR PROTEIN 1"/>
    <property type="match status" value="1"/>
</dbReference>
<evidence type="ECO:0000259" key="3">
    <source>
        <dbReference type="PROSITE" id="PS50110"/>
    </source>
</evidence>
<dbReference type="EMBL" id="PFCK01000019">
    <property type="protein sequence ID" value="PIR71773.1"/>
    <property type="molecule type" value="Genomic_DNA"/>
</dbReference>
<dbReference type="InterPro" id="IPR001789">
    <property type="entry name" value="Sig_transdc_resp-reg_receiver"/>
</dbReference>
<dbReference type="SMART" id="SM00448">
    <property type="entry name" value="REC"/>
    <property type="match status" value="1"/>
</dbReference>
<evidence type="ECO:0000313" key="4">
    <source>
        <dbReference type="EMBL" id="PIR71773.1"/>
    </source>
</evidence>
<accession>A0A2H0TJP8</accession>
<dbReference type="AlphaFoldDB" id="A0A2H0TJP8"/>
<dbReference type="GO" id="GO:0000160">
    <property type="term" value="P:phosphorelay signal transduction system"/>
    <property type="evidence" value="ECO:0007669"/>
    <property type="project" value="InterPro"/>
</dbReference>
<comment type="caution">
    <text evidence="4">The sequence shown here is derived from an EMBL/GenBank/DDBJ whole genome shotgun (WGS) entry which is preliminary data.</text>
</comment>
<keyword evidence="1 2" id="KW-0597">Phosphoprotein</keyword>
<dbReference type="PROSITE" id="PS50110">
    <property type="entry name" value="RESPONSE_REGULATORY"/>
    <property type="match status" value="1"/>
</dbReference>
<organism evidence="4 5">
    <name type="scientific">Candidatus Nealsonbacteria bacterium CG10_big_fil_rev_8_21_14_0_10_37_25</name>
    <dbReference type="NCBI Taxonomy" id="1974711"/>
    <lineage>
        <taxon>Bacteria</taxon>
        <taxon>Candidatus Nealsoniibacteriota</taxon>
    </lineage>
</organism>
<feature type="domain" description="Response regulatory" evidence="3">
    <location>
        <begin position="3"/>
        <end position="128"/>
    </location>
</feature>
<dbReference type="Gene3D" id="3.40.50.2300">
    <property type="match status" value="1"/>
</dbReference>